<gene>
    <name evidence="2" type="ORF">LCGC14_3006840</name>
</gene>
<protein>
    <recommendedName>
        <fullName evidence="1">KTSC domain-containing protein</fullName>
    </recommendedName>
</protein>
<organism evidence="2">
    <name type="scientific">marine sediment metagenome</name>
    <dbReference type="NCBI Taxonomy" id="412755"/>
    <lineage>
        <taxon>unclassified sequences</taxon>
        <taxon>metagenomes</taxon>
        <taxon>ecological metagenomes</taxon>
    </lineage>
</organism>
<name>A0A0F8XM47_9ZZZZ</name>
<accession>A0A0F8XM47</accession>
<reference evidence="2" key="1">
    <citation type="journal article" date="2015" name="Nature">
        <title>Complex archaea that bridge the gap between prokaryotes and eukaryotes.</title>
        <authorList>
            <person name="Spang A."/>
            <person name="Saw J.H."/>
            <person name="Jorgensen S.L."/>
            <person name="Zaremba-Niedzwiedzka K."/>
            <person name="Martijn J."/>
            <person name="Lind A.E."/>
            <person name="van Eijk R."/>
            <person name="Schleper C."/>
            <person name="Guy L."/>
            <person name="Ettema T.J."/>
        </authorList>
    </citation>
    <scope>NUCLEOTIDE SEQUENCE</scope>
</reference>
<dbReference type="Pfam" id="PF13619">
    <property type="entry name" value="KTSC"/>
    <property type="match status" value="1"/>
</dbReference>
<evidence type="ECO:0000313" key="2">
    <source>
        <dbReference type="EMBL" id="KKK62185.1"/>
    </source>
</evidence>
<dbReference type="EMBL" id="LAZR01062118">
    <property type="protein sequence ID" value="KKK62185.1"/>
    <property type="molecule type" value="Genomic_DNA"/>
</dbReference>
<dbReference type="AlphaFoldDB" id="A0A0F8XM47"/>
<feature type="domain" description="KTSC" evidence="1">
    <location>
        <begin position="1"/>
        <end position="23"/>
    </location>
</feature>
<dbReference type="InterPro" id="IPR025309">
    <property type="entry name" value="KTSC_dom"/>
</dbReference>
<evidence type="ECO:0000259" key="1">
    <source>
        <dbReference type="Pfam" id="PF13619"/>
    </source>
</evidence>
<sequence>VYRGFLEADSAGRYLNTEVKGKYEYEKAEG</sequence>
<comment type="caution">
    <text evidence="2">The sequence shown here is derived from an EMBL/GenBank/DDBJ whole genome shotgun (WGS) entry which is preliminary data.</text>
</comment>
<feature type="non-terminal residue" evidence="2">
    <location>
        <position position="1"/>
    </location>
</feature>
<proteinExistence type="predicted"/>